<proteinExistence type="predicted"/>
<dbReference type="AlphaFoldDB" id="A0A0S4IIC2"/>
<gene>
    <name evidence="1" type="ORF">BSAL_53190</name>
</gene>
<reference evidence="2" key="1">
    <citation type="submission" date="2015-09" db="EMBL/GenBank/DDBJ databases">
        <authorList>
            <consortium name="Pathogen Informatics"/>
        </authorList>
    </citation>
    <scope>NUCLEOTIDE SEQUENCE [LARGE SCALE GENOMIC DNA]</scope>
    <source>
        <strain evidence="2">Lake Konstanz</strain>
    </source>
</reference>
<protein>
    <submittedName>
        <fullName evidence="1">Uncharacterized protein</fullName>
    </submittedName>
</protein>
<keyword evidence="2" id="KW-1185">Reference proteome</keyword>
<dbReference type="EMBL" id="CYKH01000108">
    <property type="protein sequence ID" value="CUE71401.1"/>
    <property type="molecule type" value="Genomic_DNA"/>
</dbReference>
<organism evidence="1 2">
    <name type="scientific">Bodo saltans</name>
    <name type="common">Flagellated protozoan</name>
    <dbReference type="NCBI Taxonomy" id="75058"/>
    <lineage>
        <taxon>Eukaryota</taxon>
        <taxon>Discoba</taxon>
        <taxon>Euglenozoa</taxon>
        <taxon>Kinetoplastea</taxon>
        <taxon>Metakinetoplastina</taxon>
        <taxon>Eubodonida</taxon>
        <taxon>Bodonidae</taxon>
        <taxon>Bodo</taxon>
    </lineage>
</organism>
<sequence>MFDGTELYSLQVFTNIWGYGVEAGQLVLQVEDDPGLSINFYNYTTAAPIAQTGLIPQTVAGEGHIVGEPEYALLAFVTNSTQFHLTGWTATNGLNRFNFTFDFSAGKQNTVAPRSRHQSKISMMKRRVGYSADANIMMANWNGQIFVPGPSGFHYVDGNRAALDNTYKSSFSEIVFPATALTNNVLVVVSGSTVSAFQLL</sequence>
<name>A0A0S4IIC2_BODSA</name>
<evidence type="ECO:0000313" key="1">
    <source>
        <dbReference type="EMBL" id="CUE71401.1"/>
    </source>
</evidence>
<dbReference type="Proteomes" id="UP000051952">
    <property type="component" value="Unassembled WGS sequence"/>
</dbReference>
<dbReference type="VEuPathDB" id="TriTrypDB:BSAL_53190"/>
<evidence type="ECO:0000313" key="2">
    <source>
        <dbReference type="Proteomes" id="UP000051952"/>
    </source>
</evidence>
<accession>A0A0S4IIC2</accession>